<dbReference type="AlphaFoldDB" id="A0A1I1U4N6"/>
<keyword evidence="1" id="KW-1133">Transmembrane helix</keyword>
<dbReference type="Gene3D" id="1.10.530.10">
    <property type="match status" value="1"/>
</dbReference>
<sequence>MKRQTKQAIRQTVIIAVVMSGLMLLLSILATEGEQQQDYKPGSAVISSDVLEYKPLVEKYADKNDVEEHVDELLAIMMQESGGRGKDPMQSSESYCGSRGCIENPERSIEQGVEHFATVLNEADGDVQLAIQSYNFGPGFIDYVEANSGDYTQKAAIKFSQEKYATADNQAKYRCPRKEAKKIDACYGDIYYVRDVMAYRNSLADM</sequence>
<reference evidence="4" key="1">
    <citation type="submission" date="2016-10" db="EMBL/GenBank/DDBJ databases">
        <authorList>
            <person name="Varghese N."/>
            <person name="Submissions S."/>
        </authorList>
    </citation>
    <scope>NUCLEOTIDE SEQUENCE [LARGE SCALE GENOMIC DNA]</scope>
    <source>
        <strain evidence="4">DSM 22530</strain>
    </source>
</reference>
<evidence type="ECO:0000313" key="3">
    <source>
        <dbReference type="EMBL" id="SFD65729.1"/>
    </source>
</evidence>
<name>A0A1I1U4N6_9BACI</name>
<keyword evidence="1" id="KW-0812">Transmembrane</keyword>
<dbReference type="Pfam" id="PF13702">
    <property type="entry name" value="Lysozyme_like"/>
    <property type="match status" value="1"/>
</dbReference>
<evidence type="ECO:0000313" key="4">
    <source>
        <dbReference type="Proteomes" id="UP000199474"/>
    </source>
</evidence>
<organism evidence="3 4">
    <name type="scientific">Lentibacillus persicus</name>
    <dbReference type="NCBI Taxonomy" id="640948"/>
    <lineage>
        <taxon>Bacteria</taxon>
        <taxon>Bacillati</taxon>
        <taxon>Bacillota</taxon>
        <taxon>Bacilli</taxon>
        <taxon>Bacillales</taxon>
        <taxon>Bacillaceae</taxon>
        <taxon>Lentibacillus</taxon>
    </lineage>
</organism>
<keyword evidence="4" id="KW-1185">Reference proteome</keyword>
<dbReference type="STRING" id="640948.SAMN05216238_10319"/>
<proteinExistence type="predicted"/>
<dbReference type="SUPFAM" id="SSF53955">
    <property type="entry name" value="Lysozyme-like"/>
    <property type="match status" value="1"/>
</dbReference>
<gene>
    <name evidence="3" type="ORF">SAMN05216238_10319</name>
</gene>
<dbReference type="InterPro" id="IPR023346">
    <property type="entry name" value="Lysozyme-like_dom_sf"/>
</dbReference>
<keyword evidence="1" id="KW-0472">Membrane</keyword>
<protein>
    <submittedName>
        <fullName evidence="3">Lysozyme-like</fullName>
    </submittedName>
</protein>
<dbReference type="InterPro" id="IPR047194">
    <property type="entry name" value="CwlT-like_lysozyme"/>
</dbReference>
<dbReference type="EMBL" id="FOMR01000003">
    <property type="protein sequence ID" value="SFD65729.1"/>
    <property type="molecule type" value="Genomic_DNA"/>
</dbReference>
<evidence type="ECO:0000259" key="2">
    <source>
        <dbReference type="Pfam" id="PF13702"/>
    </source>
</evidence>
<evidence type="ECO:0000256" key="1">
    <source>
        <dbReference type="SAM" id="Phobius"/>
    </source>
</evidence>
<feature type="domain" description="CwlT-like lysozyme" evidence="2">
    <location>
        <begin position="48"/>
        <end position="199"/>
    </location>
</feature>
<dbReference type="Proteomes" id="UP000199474">
    <property type="component" value="Unassembled WGS sequence"/>
</dbReference>
<feature type="transmembrane region" description="Helical" evidence="1">
    <location>
        <begin position="12"/>
        <end position="30"/>
    </location>
</feature>
<accession>A0A1I1U4N6</accession>
<dbReference type="OrthoDB" id="9813368at2"/>
<dbReference type="CDD" id="cd16891">
    <property type="entry name" value="CwlT-like"/>
    <property type="match status" value="1"/>
</dbReference>
<dbReference type="RefSeq" id="WP_090082172.1">
    <property type="nucleotide sequence ID" value="NZ_FOMR01000003.1"/>
</dbReference>